<accession>A0A512DE80</accession>
<evidence type="ECO:0000256" key="1">
    <source>
        <dbReference type="SAM" id="MobiDB-lite"/>
    </source>
</evidence>
<evidence type="ECO:0000313" key="2">
    <source>
        <dbReference type="EMBL" id="GEO34767.1"/>
    </source>
</evidence>
<keyword evidence="3" id="KW-1185">Reference proteome</keyword>
<gene>
    <name evidence="2" type="ORF">CAE01nite_24920</name>
</gene>
<name>A0A512DE80_9CELL</name>
<reference evidence="2 3" key="1">
    <citation type="submission" date="2019-07" db="EMBL/GenBank/DDBJ databases">
        <title>Whole genome shotgun sequence of Cellulomonas aerilata NBRC 106308.</title>
        <authorList>
            <person name="Hosoyama A."/>
            <person name="Uohara A."/>
            <person name="Ohji S."/>
            <person name="Ichikawa N."/>
        </authorList>
    </citation>
    <scope>NUCLEOTIDE SEQUENCE [LARGE SCALE GENOMIC DNA]</scope>
    <source>
        <strain evidence="2 3">NBRC 106308</strain>
    </source>
</reference>
<proteinExistence type="predicted"/>
<dbReference type="EMBL" id="BJYY01000015">
    <property type="protein sequence ID" value="GEO34767.1"/>
    <property type="molecule type" value="Genomic_DNA"/>
</dbReference>
<evidence type="ECO:0000313" key="3">
    <source>
        <dbReference type="Proteomes" id="UP000321181"/>
    </source>
</evidence>
<protein>
    <submittedName>
        <fullName evidence="2">Uncharacterized protein</fullName>
    </submittedName>
</protein>
<organism evidence="2 3">
    <name type="scientific">Cellulomonas aerilata</name>
    <dbReference type="NCBI Taxonomy" id="515326"/>
    <lineage>
        <taxon>Bacteria</taxon>
        <taxon>Bacillati</taxon>
        <taxon>Actinomycetota</taxon>
        <taxon>Actinomycetes</taxon>
        <taxon>Micrococcales</taxon>
        <taxon>Cellulomonadaceae</taxon>
        <taxon>Cellulomonas</taxon>
    </lineage>
</organism>
<dbReference type="AlphaFoldDB" id="A0A512DE80"/>
<feature type="region of interest" description="Disordered" evidence="1">
    <location>
        <begin position="94"/>
        <end position="129"/>
    </location>
</feature>
<sequence>MTGVVDAGTRVGAGPTTYTIRVDGHLDDHWSSRLGEPDLTREVDGTTTLTVAVADQAQLHGVLAGLRDIGAVLTELRVTGVRVTEAEITEAEVAEARATRATTDAAPWTTSSRPGCPGYATPADERPDD</sequence>
<comment type="caution">
    <text evidence="2">The sequence shown here is derived from an EMBL/GenBank/DDBJ whole genome shotgun (WGS) entry which is preliminary data.</text>
</comment>
<dbReference type="Proteomes" id="UP000321181">
    <property type="component" value="Unassembled WGS sequence"/>
</dbReference>